<sequence length="362" mass="37157">MSVTRARPGRAPGPRRSSRASRAVSRRSILAPARPVARRRTILWIGAATAIVILLVAGLTVGELAITPGEALAALFGAGERGTSVIVLEWRLPRLVMGALLGAALGLSGALFQIITRNPLGSPDVLGFSTGAFTGALVVMLGSISGYFATAIGALIGGLVTAAIVWLLVIRRGAAGFRLIVAGIGITALINAVNTVMITGADDRDALSAAIWGAGSLNGVESFWIAPSLVVLLLCALATAWLHPALTLHELGDDTSTSLGARSSRLRLFAMLIGVVLVAFATAVAGPIAFVALAAPQIARRLWITGPVPLTASAVSGAVLLMASDLVAQRILAPTILPTGIVTICLGGLYLVWALARRGRLT</sequence>
<comment type="similarity">
    <text evidence="2">Belongs to the binding-protein-dependent transport system permease family. FecCD subfamily.</text>
</comment>
<dbReference type="Gene3D" id="1.10.3470.10">
    <property type="entry name" value="ABC transporter involved in vitamin B12 uptake, BtuC"/>
    <property type="match status" value="1"/>
</dbReference>
<evidence type="ECO:0000256" key="6">
    <source>
        <dbReference type="ARBA" id="ARBA00022989"/>
    </source>
</evidence>
<gene>
    <name evidence="10" type="ORF">CLV54_2171</name>
</gene>
<evidence type="ECO:0000256" key="3">
    <source>
        <dbReference type="ARBA" id="ARBA00022448"/>
    </source>
</evidence>
<evidence type="ECO:0000256" key="4">
    <source>
        <dbReference type="ARBA" id="ARBA00022475"/>
    </source>
</evidence>
<feature type="transmembrane region" description="Helical" evidence="9">
    <location>
        <begin position="335"/>
        <end position="356"/>
    </location>
</feature>
<feature type="transmembrane region" description="Helical" evidence="9">
    <location>
        <begin position="268"/>
        <end position="295"/>
    </location>
</feature>
<reference evidence="10 11" key="1">
    <citation type="submission" date="2017-11" db="EMBL/GenBank/DDBJ databases">
        <title>Genomic Encyclopedia of Archaeal and Bacterial Type Strains, Phase II (KMG-II): From Individual Species to Whole Genera.</title>
        <authorList>
            <person name="Goeker M."/>
        </authorList>
    </citation>
    <scope>NUCLEOTIDE SEQUENCE [LARGE SCALE GENOMIC DNA]</scope>
    <source>
        <strain evidence="10 11">DSM 25625</strain>
    </source>
</reference>
<dbReference type="InterPro" id="IPR037294">
    <property type="entry name" value="ABC_BtuC-like"/>
</dbReference>
<comment type="subcellular location">
    <subcellularLocation>
        <location evidence="1">Cell membrane</location>
        <topology evidence="1">Multi-pass membrane protein</topology>
    </subcellularLocation>
</comment>
<dbReference type="Pfam" id="PF01032">
    <property type="entry name" value="FecCD"/>
    <property type="match status" value="1"/>
</dbReference>
<evidence type="ECO:0000256" key="1">
    <source>
        <dbReference type="ARBA" id="ARBA00004651"/>
    </source>
</evidence>
<evidence type="ECO:0000256" key="9">
    <source>
        <dbReference type="SAM" id="Phobius"/>
    </source>
</evidence>
<dbReference type="GO" id="GO:0005886">
    <property type="term" value="C:plasma membrane"/>
    <property type="evidence" value="ECO:0007669"/>
    <property type="project" value="UniProtKB-SubCell"/>
</dbReference>
<evidence type="ECO:0000256" key="5">
    <source>
        <dbReference type="ARBA" id="ARBA00022692"/>
    </source>
</evidence>
<evidence type="ECO:0000256" key="2">
    <source>
        <dbReference type="ARBA" id="ARBA00007935"/>
    </source>
</evidence>
<comment type="caution">
    <text evidence="10">The sequence shown here is derived from an EMBL/GenBank/DDBJ whole genome shotgun (WGS) entry which is preliminary data.</text>
</comment>
<feature type="transmembrane region" description="Helical" evidence="9">
    <location>
        <begin position="95"/>
        <end position="114"/>
    </location>
</feature>
<keyword evidence="5 9" id="KW-0812">Transmembrane</keyword>
<feature type="transmembrane region" description="Helical" evidence="9">
    <location>
        <begin position="126"/>
        <end position="145"/>
    </location>
</feature>
<dbReference type="OrthoDB" id="4455417at2"/>
<accession>A0A2M9BWQ6</accession>
<evidence type="ECO:0000256" key="7">
    <source>
        <dbReference type="ARBA" id="ARBA00023136"/>
    </source>
</evidence>
<feature type="region of interest" description="Disordered" evidence="8">
    <location>
        <begin position="1"/>
        <end position="26"/>
    </location>
</feature>
<keyword evidence="4" id="KW-1003">Cell membrane</keyword>
<feature type="transmembrane region" description="Helical" evidence="9">
    <location>
        <begin position="223"/>
        <end position="242"/>
    </location>
</feature>
<evidence type="ECO:0000256" key="8">
    <source>
        <dbReference type="SAM" id="MobiDB-lite"/>
    </source>
</evidence>
<dbReference type="GO" id="GO:0022857">
    <property type="term" value="F:transmembrane transporter activity"/>
    <property type="evidence" value="ECO:0007669"/>
    <property type="project" value="InterPro"/>
</dbReference>
<keyword evidence="3" id="KW-0813">Transport</keyword>
<dbReference type="SUPFAM" id="SSF81345">
    <property type="entry name" value="ABC transporter involved in vitamin B12 uptake, BtuC"/>
    <property type="match status" value="1"/>
</dbReference>
<feature type="transmembrane region" description="Helical" evidence="9">
    <location>
        <begin position="151"/>
        <end position="170"/>
    </location>
</feature>
<organism evidence="10 11">
    <name type="scientific">Compostimonas suwonensis</name>
    <dbReference type="NCBI Taxonomy" id="1048394"/>
    <lineage>
        <taxon>Bacteria</taxon>
        <taxon>Bacillati</taxon>
        <taxon>Actinomycetota</taxon>
        <taxon>Actinomycetes</taxon>
        <taxon>Micrococcales</taxon>
        <taxon>Microbacteriaceae</taxon>
        <taxon>Compostimonas</taxon>
    </lineage>
</organism>
<keyword evidence="11" id="KW-1185">Reference proteome</keyword>
<feature type="transmembrane region" description="Helical" evidence="9">
    <location>
        <begin position="177"/>
        <end position="198"/>
    </location>
</feature>
<dbReference type="InterPro" id="IPR000522">
    <property type="entry name" value="ABC_transptr_permease_BtuC"/>
</dbReference>
<keyword evidence="6 9" id="KW-1133">Transmembrane helix</keyword>
<dbReference type="PANTHER" id="PTHR30472">
    <property type="entry name" value="FERRIC ENTEROBACTIN TRANSPORT SYSTEM PERMEASE PROTEIN"/>
    <property type="match status" value="1"/>
</dbReference>
<dbReference type="EMBL" id="PGFB01000003">
    <property type="protein sequence ID" value="PJJ62370.1"/>
    <property type="molecule type" value="Genomic_DNA"/>
</dbReference>
<keyword evidence="7 9" id="KW-0472">Membrane</keyword>
<feature type="transmembrane region" description="Helical" evidence="9">
    <location>
        <begin position="42"/>
        <end position="66"/>
    </location>
</feature>
<dbReference type="CDD" id="cd06550">
    <property type="entry name" value="TM_ABC_iron-siderophores_like"/>
    <property type="match status" value="1"/>
</dbReference>
<dbReference type="PANTHER" id="PTHR30472:SF24">
    <property type="entry name" value="FERRIC ENTEROBACTIN TRANSPORT SYSTEM PERMEASE PROTEIN FEPG"/>
    <property type="match status" value="1"/>
</dbReference>
<dbReference type="GO" id="GO:0033214">
    <property type="term" value="P:siderophore-iron import into cell"/>
    <property type="evidence" value="ECO:0007669"/>
    <property type="project" value="TreeGrafter"/>
</dbReference>
<dbReference type="AlphaFoldDB" id="A0A2M9BWQ6"/>
<name>A0A2M9BWQ6_9MICO</name>
<evidence type="ECO:0000313" key="10">
    <source>
        <dbReference type="EMBL" id="PJJ62370.1"/>
    </source>
</evidence>
<protein>
    <submittedName>
        <fullName evidence="10">Iron complex transport system permease protein</fullName>
    </submittedName>
</protein>
<proteinExistence type="inferred from homology"/>
<dbReference type="Proteomes" id="UP000230161">
    <property type="component" value="Unassembled WGS sequence"/>
</dbReference>
<evidence type="ECO:0000313" key="11">
    <source>
        <dbReference type="Proteomes" id="UP000230161"/>
    </source>
</evidence>